<evidence type="ECO:0000313" key="1">
    <source>
        <dbReference type="EMBL" id="MFC3320369.1"/>
    </source>
</evidence>
<protein>
    <submittedName>
        <fullName evidence="1">Uncharacterized protein</fullName>
    </submittedName>
</protein>
<reference evidence="2" key="1">
    <citation type="journal article" date="2019" name="Int. J. Syst. Evol. Microbiol.">
        <title>The Global Catalogue of Microorganisms (GCM) 10K type strain sequencing project: providing services to taxonomists for standard genome sequencing and annotation.</title>
        <authorList>
            <consortium name="The Broad Institute Genomics Platform"/>
            <consortium name="The Broad Institute Genome Sequencing Center for Infectious Disease"/>
            <person name="Wu L."/>
            <person name="Ma J."/>
        </authorList>
    </citation>
    <scope>NUCLEOTIDE SEQUENCE [LARGE SCALE GENOMIC DNA]</scope>
    <source>
        <strain evidence="2">ICMP 19515</strain>
    </source>
</reference>
<comment type="caution">
    <text evidence="1">The sequence shown here is derived from an EMBL/GenBank/DDBJ whole genome shotgun (WGS) entry which is preliminary data.</text>
</comment>
<dbReference type="Proteomes" id="UP001595648">
    <property type="component" value="Unassembled WGS sequence"/>
</dbReference>
<organism evidence="1 2">
    <name type="scientific">Mesorhizobium cantuariense</name>
    <dbReference type="NCBI Taxonomy" id="1300275"/>
    <lineage>
        <taxon>Bacteria</taxon>
        <taxon>Pseudomonadati</taxon>
        <taxon>Pseudomonadota</taxon>
        <taxon>Alphaproteobacteria</taxon>
        <taxon>Hyphomicrobiales</taxon>
        <taxon>Phyllobacteriaceae</taxon>
        <taxon>Mesorhizobium</taxon>
    </lineage>
</organism>
<sequence length="56" mass="6261">MWELEGRANAQAAVPTVATDKNRSKILHAITYSCIELFGASVSKYKKIDPALFLHR</sequence>
<evidence type="ECO:0000313" key="2">
    <source>
        <dbReference type="Proteomes" id="UP001595648"/>
    </source>
</evidence>
<accession>A0ABV7MGN0</accession>
<name>A0ABV7MGN0_9HYPH</name>
<dbReference type="EMBL" id="JBHRVD010000001">
    <property type="protein sequence ID" value="MFC3320369.1"/>
    <property type="molecule type" value="Genomic_DNA"/>
</dbReference>
<proteinExistence type="predicted"/>
<keyword evidence="2" id="KW-1185">Reference proteome</keyword>
<dbReference type="RefSeq" id="WP_378976381.1">
    <property type="nucleotide sequence ID" value="NZ_JBHRVD010000001.1"/>
</dbReference>
<gene>
    <name evidence="1" type="ORF">ACFOJ9_00430</name>
</gene>